<evidence type="ECO:0000256" key="4">
    <source>
        <dbReference type="ARBA" id="ARBA00022692"/>
    </source>
</evidence>
<dbReference type="AlphaFoldDB" id="A0A0S7BAW1"/>
<organism evidence="9">
    <name type="scientific">Longilinea arvoryzae</name>
    <dbReference type="NCBI Taxonomy" id="360412"/>
    <lineage>
        <taxon>Bacteria</taxon>
        <taxon>Bacillati</taxon>
        <taxon>Chloroflexota</taxon>
        <taxon>Anaerolineae</taxon>
        <taxon>Anaerolineales</taxon>
        <taxon>Anaerolineaceae</taxon>
        <taxon>Longilinea</taxon>
    </lineage>
</organism>
<evidence type="ECO:0000256" key="1">
    <source>
        <dbReference type="ARBA" id="ARBA00004651"/>
    </source>
</evidence>
<dbReference type="PRINTS" id="PR01036">
    <property type="entry name" value="TCRTETB"/>
</dbReference>
<dbReference type="Gene3D" id="1.20.1250.20">
    <property type="entry name" value="MFS general substrate transporter like domains"/>
    <property type="match status" value="1"/>
</dbReference>
<proteinExistence type="predicted"/>
<feature type="transmembrane region" description="Helical" evidence="7">
    <location>
        <begin position="311"/>
        <end position="331"/>
    </location>
</feature>
<evidence type="ECO:0000256" key="6">
    <source>
        <dbReference type="ARBA" id="ARBA00023136"/>
    </source>
</evidence>
<dbReference type="InterPro" id="IPR004638">
    <property type="entry name" value="EmrB-like"/>
</dbReference>
<dbReference type="NCBIfam" id="TIGR00711">
    <property type="entry name" value="efflux_EmrB"/>
    <property type="match status" value="1"/>
</dbReference>
<feature type="transmembrane region" description="Helical" evidence="7">
    <location>
        <begin position="206"/>
        <end position="227"/>
    </location>
</feature>
<evidence type="ECO:0000256" key="2">
    <source>
        <dbReference type="ARBA" id="ARBA00022448"/>
    </source>
</evidence>
<comment type="subcellular location">
    <subcellularLocation>
        <location evidence="1">Cell membrane</location>
        <topology evidence="1">Multi-pass membrane protein</topology>
    </subcellularLocation>
</comment>
<dbReference type="InterPro" id="IPR011701">
    <property type="entry name" value="MFS"/>
</dbReference>
<dbReference type="EMBL" id="DF967972">
    <property type="protein sequence ID" value="GAP14670.1"/>
    <property type="molecule type" value="Genomic_DNA"/>
</dbReference>
<dbReference type="Gene3D" id="1.20.1720.10">
    <property type="entry name" value="Multidrug resistance protein D"/>
    <property type="match status" value="1"/>
</dbReference>
<feature type="transmembrane region" description="Helical" evidence="7">
    <location>
        <begin position="145"/>
        <end position="167"/>
    </location>
</feature>
<dbReference type="PROSITE" id="PS50850">
    <property type="entry name" value="MFS"/>
    <property type="match status" value="1"/>
</dbReference>
<dbReference type="GO" id="GO:0022857">
    <property type="term" value="F:transmembrane transporter activity"/>
    <property type="evidence" value="ECO:0007669"/>
    <property type="project" value="InterPro"/>
</dbReference>
<feature type="transmembrane region" description="Helical" evidence="7">
    <location>
        <begin position="446"/>
        <end position="469"/>
    </location>
</feature>
<dbReference type="STRING" id="360412.LARV_02444"/>
<dbReference type="InterPro" id="IPR036259">
    <property type="entry name" value="MFS_trans_sf"/>
</dbReference>
<feature type="transmembrane region" description="Helical" evidence="7">
    <location>
        <begin position="87"/>
        <end position="106"/>
    </location>
</feature>
<evidence type="ECO:0000259" key="8">
    <source>
        <dbReference type="PROSITE" id="PS50850"/>
    </source>
</evidence>
<evidence type="ECO:0000256" key="7">
    <source>
        <dbReference type="SAM" id="Phobius"/>
    </source>
</evidence>
<sequence>MNPSYAVKSNPEIDYRKKWYVMAAVAMGVFLSTIDGSIVNIALPTLVKELGQPLAIVEWVVLAYLLTVTTLMIGMGRLADMIGKKPLYVAGFVIFTAGSALCGSSATVGMLVGFRVFQAVGASMMMALGTAIVTEAFPSEERGKALGIIGLMVSIGVIAGPTIGGIILEHLTWNWLFFVNIPVGLVGIPMVLRFVPAIRPKGHQRFDYWGAVLLLVSLCSFLLALSIGEEIGYAKPVILGMFGLFAVTLALFVRVEKTTPEPMIDTTLFRNGWFSVNLVTGFMTFVASAGTILLLPFFLQDVIGLSPRTTGLLMAVNPIAIGVLGTISGALSDRIGSRKLTTLGLFFQILGYWLISGITQNTPLFELVMRALPMGIGLGIFQSPNNSAVMGAAPRERLGVVSGMLSISRTLGQMVGISILSAVWAMKTTRNYLLGIILLNQAEAVGFQQTTGLLVFWIAAAFLLSFWTLMQERKAAKTQPAGEMM</sequence>
<evidence type="ECO:0000256" key="5">
    <source>
        <dbReference type="ARBA" id="ARBA00022989"/>
    </source>
</evidence>
<dbReference type="RefSeq" id="WP_075073909.1">
    <property type="nucleotide sequence ID" value="NZ_DF967972.1"/>
</dbReference>
<gene>
    <name evidence="9" type="ORF">LARV_02444</name>
</gene>
<evidence type="ECO:0000313" key="9">
    <source>
        <dbReference type="EMBL" id="GAP14670.1"/>
    </source>
</evidence>
<keyword evidence="10" id="KW-1185">Reference proteome</keyword>
<feature type="transmembrane region" description="Helical" evidence="7">
    <location>
        <begin position="20"/>
        <end position="43"/>
    </location>
</feature>
<feature type="transmembrane region" description="Helical" evidence="7">
    <location>
        <begin position="274"/>
        <end position="299"/>
    </location>
</feature>
<name>A0A0S7BAW1_9CHLR</name>
<dbReference type="CDD" id="cd17321">
    <property type="entry name" value="MFS_MMR_MDR_like"/>
    <property type="match status" value="1"/>
</dbReference>
<dbReference type="FunFam" id="1.20.1720.10:FF:000021">
    <property type="entry name" value="Drug resistance transporter, EmrB/QacA subfamily"/>
    <property type="match status" value="1"/>
</dbReference>
<keyword evidence="6 7" id="KW-0472">Membrane</keyword>
<keyword evidence="5 7" id="KW-1133">Transmembrane helix</keyword>
<keyword evidence="3" id="KW-1003">Cell membrane</keyword>
<feature type="transmembrane region" description="Helical" evidence="7">
    <location>
        <begin position="112"/>
        <end position="133"/>
    </location>
</feature>
<dbReference type="SUPFAM" id="SSF103473">
    <property type="entry name" value="MFS general substrate transporter"/>
    <property type="match status" value="1"/>
</dbReference>
<dbReference type="Proteomes" id="UP000055060">
    <property type="component" value="Unassembled WGS sequence"/>
</dbReference>
<dbReference type="OrthoDB" id="102502at2"/>
<dbReference type="Pfam" id="PF07690">
    <property type="entry name" value="MFS_1"/>
    <property type="match status" value="1"/>
</dbReference>
<feature type="transmembrane region" description="Helical" evidence="7">
    <location>
        <begin position="401"/>
        <end position="426"/>
    </location>
</feature>
<feature type="domain" description="Major facilitator superfamily (MFS) profile" evidence="8">
    <location>
        <begin position="21"/>
        <end position="474"/>
    </location>
</feature>
<dbReference type="PANTHER" id="PTHR23501:SF5">
    <property type="entry name" value="TRANSPORT PROTEIN"/>
    <property type="match status" value="1"/>
</dbReference>
<evidence type="ECO:0000313" key="10">
    <source>
        <dbReference type="Proteomes" id="UP000055060"/>
    </source>
</evidence>
<reference evidence="9" key="1">
    <citation type="submission" date="2015-07" db="EMBL/GenBank/DDBJ databases">
        <title>Draft Genome Sequences of Anaerolinea thermolimosa IMO-1, Bellilinea caldifistulae GOMI-1, Leptolinea tardivitalis YMTK-2, Levilinea saccharolytica KIBI-1,Longilinea arvoryzae KOME-1, Previously Described as Members of the Anaerolineaceae (Chloroflexi).</title>
        <authorList>
            <person name="Sekiguchi Y."/>
            <person name="Ohashi A."/>
            <person name="Matsuura N."/>
            <person name="Tourlousse M.D."/>
        </authorList>
    </citation>
    <scope>NUCLEOTIDE SEQUENCE [LARGE SCALE GENOMIC DNA]</scope>
    <source>
        <strain evidence="9">KOME-1</strain>
    </source>
</reference>
<feature type="transmembrane region" description="Helical" evidence="7">
    <location>
        <begin position="55"/>
        <end position="75"/>
    </location>
</feature>
<protein>
    <submittedName>
        <fullName evidence="9">Drug resistance transporter, EmrB/QacA subfamily</fullName>
    </submittedName>
</protein>
<keyword evidence="4 7" id="KW-0812">Transmembrane</keyword>
<feature type="transmembrane region" description="Helical" evidence="7">
    <location>
        <begin position="233"/>
        <end position="253"/>
    </location>
</feature>
<keyword evidence="2" id="KW-0813">Transport</keyword>
<dbReference type="GO" id="GO:0005886">
    <property type="term" value="C:plasma membrane"/>
    <property type="evidence" value="ECO:0007669"/>
    <property type="project" value="UniProtKB-SubCell"/>
</dbReference>
<dbReference type="PANTHER" id="PTHR23501">
    <property type="entry name" value="MAJOR FACILITATOR SUPERFAMILY"/>
    <property type="match status" value="1"/>
</dbReference>
<evidence type="ECO:0000256" key="3">
    <source>
        <dbReference type="ARBA" id="ARBA00022475"/>
    </source>
</evidence>
<dbReference type="InterPro" id="IPR020846">
    <property type="entry name" value="MFS_dom"/>
</dbReference>
<feature type="transmembrane region" description="Helical" evidence="7">
    <location>
        <begin position="173"/>
        <end position="194"/>
    </location>
</feature>
<accession>A0A0S7BAW1</accession>